<dbReference type="InterPro" id="IPR013783">
    <property type="entry name" value="Ig-like_fold"/>
</dbReference>
<dbReference type="EMBL" id="JAUSSU010000006">
    <property type="protein sequence ID" value="MDQ0113794.1"/>
    <property type="molecule type" value="Genomic_DNA"/>
</dbReference>
<dbReference type="Proteomes" id="UP001229346">
    <property type="component" value="Unassembled WGS sequence"/>
</dbReference>
<dbReference type="InterPro" id="IPR002909">
    <property type="entry name" value="IPT_dom"/>
</dbReference>
<evidence type="ECO:0000256" key="4">
    <source>
        <dbReference type="RuleBase" id="RU361188"/>
    </source>
</evidence>
<dbReference type="InterPro" id="IPR008979">
    <property type="entry name" value="Galactose-bd-like_sf"/>
</dbReference>
<feature type="domain" description="F5/8 type C" evidence="7">
    <location>
        <begin position="534"/>
        <end position="686"/>
    </location>
</feature>
<dbReference type="Gene3D" id="3.20.20.80">
    <property type="entry name" value="Glycosidases"/>
    <property type="match status" value="1"/>
</dbReference>
<comment type="similarity">
    <text evidence="1 4">Belongs to the glycosyl hydrolase 30 family.</text>
</comment>
<dbReference type="InterPro" id="IPR001139">
    <property type="entry name" value="Glyco_hydro_30"/>
</dbReference>
<organism evidence="9 10">
    <name type="scientific">Paenibacillus harenae</name>
    <dbReference type="NCBI Taxonomy" id="306543"/>
    <lineage>
        <taxon>Bacteria</taxon>
        <taxon>Bacillati</taxon>
        <taxon>Bacillota</taxon>
        <taxon>Bacilli</taxon>
        <taxon>Bacillales</taxon>
        <taxon>Paenibacillaceae</taxon>
        <taxon>Paenibacillus</taxon>
    </lineage>
</organism>
<dbReference type="Pfam" id="PF02055">
    <property type="entry name" value="Glyco_hydro_30"/>
    <property type="match status" value="1"/>
</dbReference>
<keyword evidence="3 4" id="KW-0378">Hydrolase</keyword>
<dbReference type="Pfam" id="PF00395">
    <property type="entry name" value="SLH"/>
    <property type="match status" value="3"/>
</dbReference>
<feature type="domain" description="F5/8 type C" evidence="7">
    <location>
        <begin position="1230"/>
        <end position="1371"/>
    </location>
</feature>
<dbReference type="InterPro" id="IPR001119">
    <property type="entry name" value="SLH_dom"/>
</dbReference>
<feature type="domain" description="SLH" evidence="8">
    <location>
        <begin position="1688"/>
        <end position="1746"/>
    </location>
</feature>
<keyword evidence="4" id="KW-0326">Glycosidase</keyword>
<feature type="domain" description="SLH" evidence="8">
    <location>
        <begin position="1748"/>
        <end position="1811"/>
    </location>
</feature>
<evidence type="ECO:0000259" key="8">
    <source>
        <dbReference type="PROSITE" id="PS51272"/>
    </source>
</evidence>
<dbReference type="RefSeq" id="WP_307205055.1">
    <property type="nucleotide sequence ID" value="NZ_JAUSSU010000006.1"/>
</dbReference>
<name>A0ABT9U2D7_PAEHA</name>
<protein>
    <submittedName>
        <fullName evidence="9">O-glycosyl hydrolase</fullName>
    </submittedName>
</protein>
<dbReference type="Pfam" id="PF01833">
    <property type="entry name" value="TIG"/>
    <property type="match status" value="1"/>
</dbReference>
<dbReference type="Gene3D" id="2.60.40.1180">
    <property type="entry name" value="Golgi alpha-mannosidase II"/>
    <property type="match status" value="1"/>
</dbReference>
<dbReference type="PANTHER" id="PTHR11069:SF23">
    <property type="entry name" value="LYSOSOMAL ACID GLUCOSYLCERAMIDASE"/>
    <property type="match status" value="1"/>
</dbReference>
<dbReference type="PROSITE" id="PS50022">
    <property type="entry name" value="FA58C_3"/>
    <property type="match status" value="4"/>
</dbReference>
<feature type="signal peptide" evidence="6">
    <location>
        <begin position="1"/>
        <end position="30"/>
    </location>
</feature>
<dbReference type="Pfam" id="PF00754">
    <property type="entry name" value="F5_F8_type_C"/>
    <property type="match status" value="5"/>
</dbReference>
<evidence type="ECO:0000313" key="9">
    <source>
        <dbReference type="EMBL" id="MDQ0113794.1"/>
    </source>
</evidence>
<evidence type="ECO:0000313" key="10">
    <source>
        <dbReference type="Proteomes" id="UP001229346"/>
    </source>
</evidence>
<dbReference type="InterPro" id="IPR033453">
    <property type="entry name" value="Glyco_hydro_30_TIM-barrel"/>
</dbReference>
<evidence type="ECO:0000256" key="1">
    <source>
        <dbReference type="ARBA" id="ARBA00005382"/>
    </source>
</evidence>
<keyword evidence="10" id="KW-1185">Reference proteome</keyword>
<dbReference type="SUPFAM" id="SSF81296">
    <property type="entry name" value="E set domains"/>
    <property type="match status" value="1"/>
</dbReference>
<feature type="compositionally biased region" description="Polar residues" evidence="5">
    <location>
        <begin position="1485"/>
        <end position="1496"/>
    </location>
</feature>
<proteinExistence type="inferred from homology"/>
<dbReference type="InterPro" id="IPR017853">
    <property type="entry name" value="GH"/>
</dbReference>
<dbReference type="InterPro" id="IPR013780">
    <property type="entry name" value="Glyco_hydro_b"/>
</dbReference>
<evidence type="ECO:0000256" key="6">
    <source>
        <dbReference type="SAM" id="SignalP"/>
    </source>
</evidence>
<dbReference type="SUPFAM" id="SSF51445">
    <property type="entry name" value="(Trans)glycosidases"/>
    <property type="match status" value="1"/>
</dbReference>
<dbReference type="GO" id="GO:0016787">
    <property type="term" value="F:hydrolase activity"/>
    <property type="evidence" value="ECO:0007669"/>
    <property type="project" value="UniProtKB-KW"/>
</dbReference>
<evidence type="ECO:0000256" key="3">
    <source>
        <dbReference type="ARBA" id="ARBA00022801"/>
    </source>
</evidence>
<dbReference type="InterPro" id="IPR000421">
    <property type="entry name" value="FA58C"/>
</dbReference>
<dbReference type="SUPFAM" id="SSF49785">
    <property type="entry name" value="Galactose-binding domain-like"/>
    <property type="match status" value="5"/>
</dbReference>
<evidence type="ECO:0000259" key="7">
    <source>
        <dbReference type="PROSITE" id="PS50022"/>
    </source>
</evidence>
<sequence>MNKTKKSFLLLLVSVMCMSLVFMPSYPVQAAESNSAQVWLTDVSGNKWLEQQNDVLFETNQTTNPLAINVDENRKYQEVQGFGAGMTDSSAWLIWNKMSESQRTALMNGLFDSASGIGLSLLRTPMGATDFNASGNYSYNDMPAGETDPTLAGFSIEHDEDYIIPALKEALSLNPSMKIMATPWSPPGWMKTSDSMIGGTLKEGYYDELANYFVKYVQAYDNAGVPVSYVTPQNEPMGTPTYPGMFLSAYQESALIKEMGEAFAANHISTKILAWDHNWDVPSYPEKIFSDPDASQYAVGTGWHIYSGNPITQTLVHNDYPGKEVFITEGTGGIWQANDQEAFYDSLNTWIINGMRNWADGVILWNIALDPERGPLNSDTDGEAWVRGLLTINPDNGEVTKNVDYYALAHASKFVKTGAYRIYSNTFGEGSIENVAFQNPDGSKVLIAYNSGSDSKTFSVADGTQTFDYTLNAGNAVTFKWEGPQQSGTTPAAASVTDATYDFRFSDSAIITYDPELLDFQNTIPTGNSFVTYSLPVGAAIQTAGTVLDRSGWTVTASSNSVGDGTGNAAGDAALNAIDGDLDTRWTTGHGLKNGDWYQIDLGSPANIDQIVLENGANSSFDYMTKYQVYVSNDGVNWGSAIAQGSGGIGEIAITVPTQTAQYIRIVSTGTSGFWWSVSEINVYGSSSETGSIAAPTEVSNGLELENWTGTEEEQVTVVYNGTGSSQSFPLGSFTYTLQGGTSAMFTTKDSTNFPTPAFGSLTPNEGIVGHKVTIDGSNFGDVQRLGMVNFGSIPANISSWSDSRIIAYVPDGLQSGSVAVSVYGSDGSYAGGSSFNVKSLPAPLPKMGWTATATDISPWGDGNPENMLDGTTNTRYSSGVGQYNGLSVTVDMGQAQTFNKILLNSGNSTDDYSRGADLYVSMDNTEWTKVSSIAADGQAVQLAAFEAQTARYIKVVNTASAGNWWSIAEFDVYNSRASWAATASDVSPWGDGAPGNMLDGSIATQYKSGTGQYDGLYFTVDMGQTEAFNKIVIDSGSGSNDYARSADVYVSSDGTDWTKVSSIKGSGPVQEATFEMQTARYIKVVNTGTEGYWWSVAEFDAYIAVTDYRAGWTATATDVSPWGDGAPGNMLDGNSSTQYKSGTGQYEGLSFTVDMGQTETFNKIVIDSGSGSNDYARSADVFVSTDRTNWTKVTSVTGSGPVQEVAFQAQTARYIKVVVTGNEGYWWSVAEFNVYNEEDTDYRAGWTATATDVSPWGDVPGNMLDGNASTRYSSGTGQYDGLSFTVDMGQTETFNKLVIDSGSGSNDYARSSDVFVSTDGTDWTKVTSVTGSGPVQEVTFQTQTARYIKVVVTGNEGYWWSVAEFDVYNTDEEPLNIYKEVYFKHEGEEITSLTARDTVRTITLEAWGKTVADGEADVNITSDAAWSVQSGEDVVSVINGIVTIKKDGNAVVKITYGEIQATLSLVINKTTTPAPDPEEEPETIQNPDGSTTTIDGSKAVTEYTADLIFSKITAIDQQNVKQITITLPESSASIHELVLAADAVEKIVNEKLDLKVELENNSLSIPSSVLKEMTGDLIIEIKTLTDNEKQNVLTSLNGLKATGPVIEFTLTSVEGNVQNSVTKFKEKATIEIDAEGITSNTDTKKLGIYYLDETSGTWIYVGGKYNSATGKVEAKTGHFTKFAVMEYNKSFSDIGSTHWAKANIEVMAAKHIASGISETRFDPAGKVTRAQFATFLVRALGIDLPAYKGTFTDVPEGQWYTEYVEAAQASGIINGVGNDRFDPDKEMTREQMAVMVINAYTYATGQTTYTVGNEVNAGFDDLDQAASWSKDAIQASFKLGIINGVSRTSYEPGMLAQRDQAASIIYRFLEAIGEL</sequence>
<dbReference type="PROSITE" id="PS51272">
    <property type="entry name" value="SLH"/>
    <property type="match status" value="3"/>
</dbReference>
<feature type="domain" description="SLH" evidence="8">
    <location>
        <begin position="1817"/>
        <end position="1876"/>
    </location>
</feature>
<feature type="chain" id="PRO_5045959733" evidence="6">
    <location>
        <begin position="31"/>
        <end position="1876"/>
    </location>
</feature>
<feature type="domain" description="F5/8 type C" evidence="7">
    <location>
        <begin position="831"/>
        <end position="976"/>
    </location>
</feature>
<dbReference type="Pfam" id="PF17189">
    <property type="entry name" value="Glyco_hydro_30C"/>
    <property type="match status" value="1"/>
</dbReference>
<evidence type="ECO:0000256" key="5">
    <source>
        <dbReference type="SAM" id="MobiDB-lite"/>
    </source>
</evidence>
<dbReference type="Gene3D" id="2.60.120.260">
    <property type="entry name" value="Galactose-binding domain-like"/>
    <property type="match status" value="5"/>
</dbReference>
<reference evidence="9 10" key="1">
    <citation type="submission" date="2023-07" db="EMBL/GenBank/DDBJ databases">
        <title>Sorghum-associated microbial communities from plants grown in Nebraska, USA.</title>
        <authorList>
            <person name="Schachtman D."/>
        </authorList>
    </citation>
    <scope>NUCLEOTIDE SEQUENCE [LARGE SCALE GENOMIC DNA]</scope>
    <source>
        <strain evidence="9 10">CC482</strain>
    </source>
</reference>
<dbReference type="InterPro" id="IPR014756">
    <property type="entry name" value="Ig_E-set"/>
</dbReference>
<keyword evidence="2 6" id="KW-0732">Signal</keyword>
<dbReference type="Gene3D" id="2.60.40.10">
    <property type="entry name" value="Immunoglobulins"/>
    <property type="match status" value="1"/>
</dbReference>
<gene>
    <name evidence="9" type="ORF">J2T15_003237</name>
</gene>
<evidence type="ECO:0000256" key="2">
    <source>
        <dbReference type="ARBA" id="ARBA00022729"/>
    </source>
</evidence>
<dbReference type="SUPFAM" id="SSF51011">
    <property type="entry name" value="Glycosyl hydrolase domain"/>
    <property type="match status" value="1"/>
</dbReference>
<feature type="region of interest" description="Disordered" evidence="5">
    <location>
        <begin position="1472"/>
        <end position="1496"/>
    </location>
</feature>
<feature type="domain" description="F5/8 type C" evidence="7">
    <location>
        <begin position="1000"/>
        <end position="1105"/>
    </location>
</feature>
<dbReference type="InterPro" id="IPR033452">
    <property type="entry name" value="GH30_C"/>
</dbReference>
<comment type="caution">
    <text evidence="9">The sequence shown here is derived from an EMBL/GenBank/DDBJ whole genome shotgun (WGS) entry which is preliminary data.</text>
</comment>
<dbReference type="PRINTS" id="PR00843">
    <property type="entry name" value="GLHYDRLASE30"/>
</dbReference>
<accession>A0ABT9U2D7</accession>
<dbReference type="PANTHER" id="PTHR11069">
    <property type="entry name" value="GLUCOSYLCERAMIDASE"/>
    <property type="match status" value="1"/>
</dbReference>